<sequence>MNINRTPVALSLVALMAVTACSDMRDENNPNRNTQTGAAGGAALGALIGAATAGDDPADRNRAIATGALVGGAIGAGVGYSLDRQEAELRQQLGGNVGVENTGSNLVVTLPQDILFATDSATLSGALQSDLAALARNLNQYPSTSVTVIGHTDNTGEAAYNQNLSRNRAQAVTASLVTNGVAPGRINTVGRGEDEPIATNLTEEGRAQNRRVEIIINPPAS</sequence>
<dbReference type="GO" id="GO:0009279">
    <property type="term" value="C:cell outer membrane"/>
    <property type="evidence" value="ECO:0007669"/>
    <property type="project" value="UniProtKB-SubCell"/>
</dbReference>
<dbReference type="PROSITE" id="PS51123">
    <property type="entry name" value="OMPA_2"/>
    <property type="match status" value="1"/>
</dbReference>
<dbReference type="SUPFAM" id="SSF103088">
    <property type="entry name" value="OmpA-like"/>
    <property type="match status" value="1"/>
</dbReference>
<dbReference type="PANTHER" id="PTHR30329">
    <property type="entry name" value="STATOR ELEMENT OF FLAGELLAR MOTOR COMPLEX"/>
    <property type="match status" value="1"/>
</dbReference>
<proteinExistence type="predicted"/>
<organism evidence="7 8">
    <name type="scientific">Pelagovum pacificum</name>
    <dbReference type="NCBI Taxonomy" id="2588711"/>
    <lineage>
        <taxon>Bacteria</taxon>
        <taxon>Pseudomonadati</taxon>
        <taxon>Pseudomonadota</taxon>
        <taxon>Alphaproteobacteria</taxon>
        <taxon>Rhodobacterales</taxon>
        <taxon>Paracoccaceae</taxon>
        <taxon>Pelagovum</taxon>
    </lineage>
</organism>
<dbReference type="PRINTS" id="PR01021">
    <property type="entry name" value="OMPADOMAIN"/>
</dbReference>
<dbReference type="InterPro" id="IPR006664">
    <property type="entry name" value="OMP_bac"/>
</dbReference>
<dbReference type="InterPro" id="IPR036737">
    <property type="entry name" value="OmpA-like_sf"/>
</dbReference>
<evidence type="ECO:0000259" key="6">
    <source>
        <dbReference type="PROSITE" id="PS51123"/>
    </source>
</evidence>
<dbReference type="Gene3D" id="3.30.1330.60">
    <property type="entry name" value="OmpA-like domain"/>
    <property type="match status" value="1"/>
</dbReference>
<dbReference type="InterPro" id="IPR006665">
    <property type="entry name" value="OmpA-like"/>
</dbReference>
<evidence type="ECO:0000313" key="8">
    <source>
        <dbReference type="Proteomes" id="UP000314011"/>
    </source>
</evidence>
<keyword evidence="8" id="KW-1185">Reference proteome</keyword>
<dbReference type="InterPro" id="IPR050330">
    <property type="entry name" value="Bact_OuterMem_StrucFunc"/>
</dbReference>
<dbReference type="RefSeq" id="WP_140194099.1">
    <property type="nucleotide sequence ID" value="NZ_CP065915.1"/>
</dbReference>
<dbReference type="Pfam" id="PF00691">
    <property type="entry name" value="OmpA"/>
    <property type="match status" value="1"/>
</dbReference>
<keyword evidence="2 4" id="KW-0472">Membrane</keyword>
<gene>
    <name evidence="7" type="ORF">FHY64_09115</name>
</gene>
<evidence type="ECO:0000256" key="5">
    <source>
        <dbReference type="SAM" id="SignalP"/>
    </source>
</evidence>
<dbReference type="OrthoDB" id="9782229at2"/>
<evidence type="ECO:0000256" key="4">
    <source>
        <dbReference type="PROSITE-ProRule" id="PRU00473"/>
    </source>
</evidence>
<dbReference type="InterPro" id="IPR027367">
    <property type="entry name" value="Gly-zipper_YMGG"/>
</dbReference>
<protein>
    <submittedName>
        <fullName evidence="7">OmpA family protein</fullName>
    </submittedName>
</protein>
<dbReference type="PROSITE" id="PS51257">
    <property type="entry name" value="PROKAR_LIPOPROTEIN"/>
    <property type="match status" value="1"/>
</dbReference>
<feature type="signal peptide" evidence="5">
    <location>
        <begin position="1"/>
        <end position="22"/>
    </location>
</feature>
<dbReference type="CDD" id="cd07185">
    <property type="entry name" value="OmpA_C-like"/>
    <property type="match status" value="1"/>
</dbReference>
<dbReference type="PANTHER" id="PTHR30329:SF21">
    <property type="entry name" value="LIPOPROTEIN YIAD-RELATED"/>
    <property type="match status" value="1"/>
</dbReference>
<reference evidence="7 8" key="1">
    <citation type="submission" date="2019-06" db="EMBL/GenBank/DDBJ databases">
        <title>Genome of new Rhodobacteraceae sp. SM1903.</title>
        <authorList>
            <person name="Ren X."/>
        </authorList>
    </citation>
    <scope>NUCLEOTIDE SEQUENCE [LARGE SCALE GENOMIC DNA]</scope>
    <source>
        <strain evidence="7 8">SM1903</strain>
    </source>
</reference>
<evidence type="ECO:0000256" key="2">
    <source>
        <dbReference type="ARBA" id="ARBA00023136"/>
    </source>
</evidence>
<dbReference type="EMBL" id="VFFF01000001">
    <property type="protein sequence ID" value="TNY33414.1"/>
    <property type="molecule type" value="Genomic_DNA"/>
</dbReference>
<dbReference type="AlphaFoldDB" id="A0A5C5GGR5"/>
<evidence type="ECO:0000256" key="1">
    <source>
        <dbReference type="ARBA" id="ARBA00004442"/>
    </source>
</evidence>
<keyword evidence="5" id="KW-0732">Signal</keyword>
<evidence type="ECO:0000256" key="3">
    <source>
        <dbReference type="ARBA" id="ARBA00023237"/>
    </source>
</evidence>
<keyword evidence="3" id="KW-0998">Cell outer membrane</keyword>
<comment type="subcellular location">
    <subcellularLocation>
        <location evidence="1">Cell outer membrane</location>
    </subcellularLocation>
</comment>
<dbReference type="Pfam" id="PF13441">
    <property type="entry name" value="Gly-zipper_YMGG"/>
    <property type="match status" value="1"/>
</dbReference>
<feature type="domain" description="OmpA-like" evidence="6">
    <location>
        <begin position="103"/>
        <end position="220"/>
    </location>
</feature>
<comment type="caution">
    <text evidence="7">The sequence shown here is derived from an EMBL/GenBank/DDBJ whole genome shotgun (WGS) entry which is preliminary data.</text>
</comment>
<dbReference type="Proteomes" id="UP000314011">
    <property type="component" value="Unassembled WGS sequence"/>
</dbReference>
<evidence type="ECO:0000313" key="7">
    <source>
        <dbReference type="EMBL" id="TNY33414.1"/>
    </source>
</evidence>
<accession>A0A5C5GGR5</accession>
<feature type="chain" id="PRO_5022936935" evidence="5">
    <location>
        <begin position="23"/>
        <end position="221"/>
    </location>
</feature>
<name>A0A5C5GGR5_9RHOB</name>